<keyword evidence="3 7" id="KW-0813">Transport</keyword>
<keyword evidence="6 7" id="KW-0676">Redox-active center</keyword>
<dbReference type="CDD" id="cd03418">
    <property type="entry name" value="GRX_GRXb_1_3_like"/>
    <property type="match status" value="1"/>
</dbReference>
<dbReference type="InterPro" id="IPR014025">
    <property type="entry name" value="Glutaredoxin_subgr"/>
</dbReference>
<dbReference type="PANTHER" id="PTHR46679">
    <property type="match status" value="1"/>
</dbReference>
<dbReference type="AlphaFoldDB" id="A0AA35V4F1"/>
<evidence type="ECO:0000256" key="5">
    <source>
        <dbReference type="ARBA" id="ARBA00023157"/>
    </source>
</evidence>
<evidence type="ECO:0000313" key="9">
    <source>
        <dbReference type="EMBL" id="CAI9119694.1"/>
    </source>
</evidence>
<evidence type="ECO:0000313" key="10">
    <source>
        <dbReference type="Proteomes" id="UP001176960"/>
    </source>
</evidence>
<evidence type="ECO:0000256" key="7">
    <source>
        <dbReference type="RuleBase" id="RU364065"/>
    </source>
</evidence>
<dbReference type="Gene3D" id="3.40.30.10">
    <property type="entry name" value="Glutaredoxin"/>
    <property type="match status" value="1"/>
</dbReference>
<dbReference type="GO" id="GO:0015038">
    <property type="term" value="F:glutathione disulfide oxidoreductase activity"/>
    <property type="evidence" value="ECO:0007669"/>
    <property type="project" value="UniProtKB-UniRule"/>
</dbReference>
<dbReference type="RefSeq" id="WP_289841606.1">
    <property type="nucleotide sequence ID" value="NZ_CATKSH010000002.1"/>
</dbReference>
<proteinExistence type="inferred from homology"/>
<evidence type="ECO:0000256" key="4">
    <source>
        <dbReference type="ARBA" id="ARBA00022982"/>
    </source>
</evidence>
<gene>
    <name evidence="9" type="primary">grxC</name>
    <name evidence="9" type="ORF">LMG32879_000515</name>
</gene>
<keyword evidence="7" id="KW-0963">Cytoplasm</keyword>
<keyword evidence="4 7" id="KW-0249">Electron transport</keyword>
<evidence type="ECO:0000256" key="1">
    <source>
        <dbReference type="ARBA" id="ARBA00002549"/>
    </source>
</evidence>
<dbReference type="NCBIfam" id="TIGR02181">
    <property type="entry name" value="GRX_bact"/>
    <property type="match status" value="1"/>
</dbReference>
<dbReference type="PROSITE" id="PS00195">
    <property type="entry name" value="GLUTAREDOXIN_1"/>
    <property type="match status" value="1"/>
</dbReference>
<dbReference type="InterPro" id="IPR036249">
    <property type="entry name" value="Thioredoxin-like_sf"/>
</dbReference>
<dbReference type="Pfam" id="PF00462">
    <property type="entry name" value="Glutaredoxin"/>
    <property type="match status" value="1"/>
</dbReference>
<reference evidence="9" key="1">
    <citation type="submission" date="2023-03" db="EMBL/GenBank/DDBJ databases">
        <authorList>
            <person name="Cleenwerck I."/>
        </authorList>
    </citation>
    <scope>NUCLEOTIDE SEQUENCE</scope>
    <source>
        <strain evidence="9">LMG 32879</strain>
    </source>
</reference>
<keyword evidence="10" id="KW-1185">Reference proteome</keyword>
<organism evidence="9 10">
    <name type="scientific">Brytella acorum</name>
    <dbReference type="NCBI Taxonomy" id="2959299"/>
    <lineage>
        <taxon>Bacteria</taxon>
        <taxon>Pseudomonadati</taxon>
        <taxon>Pseudomonadota</taxon>
        <taxon>Alphaproteobacteria</taxon>
        <taxon>Acetobacterales</taxon>
        <taxon>Acetobacteraceae</taxon>
        <taxon>Brytella</taxon>
    </lineage>
</organism>
<dbReference type="Proteomes" id="UP001176960">
    <property type="component" value="Unassembled WGS sequence"/>
</dbReference>
<dbReference type="InterPro" id="IPR011900">
    <property type="entry name" value="GRX_bact"/>
</dbReference>
<comment type="similarity">
    <text evidence="2 7">Belongs to the glutaredoxin family.</text>
</comment>
<comment type="caution">
    <text evidence="9">The sequence shown here is derived from an EMBL/GenBank/DDBJ whole genome shotgun (WGS) entry which is preliminary data.</text>
</comment>
<dbReference type="PANTHER" id="PTHR46679:SF1">
    <property type="entry name" value="GLUTAREDOXIN-2, MITOCHONDRIAL"/>
    <property type="match status" value="1"/>
</dbReference>
<dbReference type="PRINTS" id="PR00160">
    <property type="entry name" value="GLUTAREDOXIN"/>
</dbReference>
<dbReference type="InterPro" id="IPR011767">
    <property type="entry name" value="GLR_AS"/>
</dbReference>
<protein>
    <recommendedName>
        <fullName evidence="7">Glutaredoxin</fullName>
    </recommendedName>
</protein>
<accession>A0AA35V4F1</accession>
<dbReference type="GO" id="GO:0015035">
    <property type="term" value="F:protein-disulfide reductase activity"/>
    <property type="evidence" value="ECO:0007669"/>
    <property type="project" value="TreeGrafter"/>
</dbReference>
<evidence type="ECO:0000256" key="6">
    <source>
        <dbReference type="ARBA" id="ARBA00023284"/>
    </source>
</evidence>
<keyword evidence="5" id="KW-1015">Disulfide bond</keyword>
<dbReference type="EMBL" id="CATKSH010000002">
    <property type="protein sequence ID" value="CAI9119694.1"/>
    <property type="molecule type" value="Genomic_DNA"/>
</dbReference>
<sequence length="86" mass="9347">MARVEIYTQPGCPYCVHAVDILRDKNVAFTEINAPRGTHERDDAIRRSGGGTTVPQIFIDEKAIGGCTDLMALDRSGLLNEMLGIA</sequence>
<evidence type="ECO:0000256" key="2">
    <source>
        <dbReference type="ARBA" id="ARBA00007787"/>
    </source>
</evidence>
<comment type="function">
    <text evidence="1 7">Has a glutathione-disulfide oxidoreductase activity in the presence of NADPH and glutathione reductase. Reduces low molecular weight disulfides and proteins.</text>
</comment>
<dbReference type="GO" id="GO:0045454">
    <property type="term" value="P:cell redox homeostasis"/>
    <property type="evidence" value="ECO:0007669"/>
    <property type="project" value="InterPro"/>
</dbReference>
<dbReference type="PROSITE" id="PS51354">
    <property type="entry name" value="GLUTAREDOXIN_2"/>
    <property type="match status" value="1"/>
</dbReference>
<dbReference type="InterPro" id="IPR002109">
    <property type="entry name" value="Glutaredoxin"/>
</dbReference>
<feature type="domain" description="Glutaredoxin" evidence="8">
    <location>
        <begin position="4"/>
        <end position="64"/>
    </location>
</feature>
<name>A0AA35V4F1_9PROT</name>
<dbReference type="SUPFAM" id="SSF52833">
    <property type="entry name" value="Thioredoxin-like"/>
    <property type="match status" value="1"/>
</dbReference>
<evidence type="ECO:0000259" key="8">
    <source>
        <dbReference type="Pfam" id="PF00462"/>
    </source>
</evidence>
<evidence type="ECO:0000256" key="3">
    <source>
        <dbReference type="ARBA" id="ARBA00022448"/>
    </source>
</evidence>